<dbReference type="InterPro" id="IPR016461">
    <property type="entry name" value="COMT-like"/>
</dbReference>
<dbReference type="InterPro" id="IPR029063">
    <property type="entry name" value="SAM-dependent_MTases_sf"/>
</dbReference>
<dbReference type="EMBL" id="ML978123">
    <property type="protein sequence ID" value="KAF2102109.1"/>
    <property type="molecule type" value="Genomic_DNA"/>
</dbReference>
<dbReference type="PANTHER" id="PTHR43712:SF12">
    <property type="entry name" value="STERIGMATOCYSTIN 8-O-METHYLTRANSFERASE"/>
    <property type="match status" value="1"/>
</dbReference>
<protein>
    <submittedName>
        <fullName evidence="5">O-methyltransferase</fullName>
    </submittedName>
</protein>
<name>A0A9P4IMG9_9PEZI</name>
<evidence type="ECO:0000256" key="2">
    <source>
        <dbReference type="ARBA" id="ARBA00022679"/>
    </source>
</evidence>
<dbReference type="Gene3D" id="1.10.10.10">
    <property type="entry name" value="Winged helix-like DNA-binding domain superfamily/Winged helix DNA-binding domain"/>
    <property type="match status" value="1"/>
</dbReference>
<proteinExistence type="predicted"/>
<sequence>MSNSSQLLALASAIQTQVTAIHEHLASSGQAGPSFNGQSPETNYAGIDDIRAATLESLTRLHDLLSTPREILQHRSPTDFLSRHALDRLGIYDVIPVNETRTYEQLSATTKQPVRTLRRILRHAMTQHIFYEPQSGVVAHTQVSRLLTENSKIRDYYGTVCQEVWPAATRTVDALEKWPGSTQREESGYVLATGKPLQQVLDENPAKHKRYDNAMGSFANDRTFSFEHVIKGFDWASLGSATVVDVGGGVGTVSKALAKAYPKLNFIVEDQPDVVANAAVEEEEIKERIKFIEHDFFTEQPVDNADVYFIRRVFMEWPDDKAVLILRALLPAMKKGARVLIQDFYVPEPGACPLWQERRFRASDLLALALENAGQREFEDWRALFETAGPDFQFKGVTPVPNSDVVFIEAVARG</sequence>
<dbReference type="GO" id="GO:0032259">
    <property type="term" value="P:methylation"/>
    <property type="evidence" value="ECO:0007669"/>
    <property type="project" value="UniProtKB-KW"/>
</dbReference>
<reference evidence="5" key="1">
    <citation type="journal article" date="2020" name="Stud. Mycol.">
        <title>101 Dothideomycetes genomes: a test case for predicting lifestyles and emergence of pathogens.</title>
        <authorList>
            <person name="Haridas S."/>
            <person name="Albert R."/>
            <person name="Binder M."/>
            <person name="Bloem J."/>
            <person name="Labutti K."/>
            <person name="Salamov A."/>
            <person name="Andreopoulos B."/>
            <person name="Baker S."/>
            <person name="Barry K."/>
            <person name="Bills G."/>
            <person name="Bluhm B."/>
            <person name="Cannon C."/>
            <person name="Castanera R."/>
            <person name="Culley D."/>
            <person name="Daum C."/>
            <person name="Ezra D."/>
            <person name="Gonzalez J."/>
            <person name="Henrissat B."/>
            <person name="Kuo A."/>
            <person name="Liang C."/>
            <person name="Lipzen A."/>
            <person name="Lutzoni F."/>
            <person name="Magnuson J."/>
            <person name="Mondo S."/>
            <person name="Nolan M."/>
            <person name="Ohm R."/>
            <person name="Pangilinan J."/>
            <person name="Park H.-J."/>
            <person name="Ramirez L."/>
            <person name="Alfaro M."/>
            <person name="Sun H."/>
            <person name="Tritt A."/>
            <person name="Yoshinaga Y."/>
            <person name="Zwiers L.-H."/>
            <person name="Turgeon B."/>
            <person name="Goodwin S."/>
            <person name="Spatafora J."/>
            <person name="Crous P."/>
            <person name="Grigoriev I."/>
        </authorList>
    </citation>
    <scope>NUCLEOTIDE SEQUENCE</scope>
    <source>
        <strain evidence="5">CBS 133067</strain>
    </source>
</reference>
<keyword evidence="6" id="KW-1185">Reference proteome</keyword>
<dbReference type="InterPro" id="IPR001077">
    <property type="entry name" value="COMT_C"/>
</dbReference>
<dbReference type="Proteomes" id="UP000799772">
    <property type="component" value="Unassembled WGS sequence"/>
</dbReference>
<dbReference type="SUPFAM" id="SSF53335">
    <property type="entry name" value="S-adenosyl-L-methionine-dependent methyltransferases"/>
    <property type="match status" value="1"/>
</dbReference>
<dbReference type="OrthoDB" id="1606438at2759"/>
<comment type="caution">
    <text evidence="5">The sequence shown here is derived from an EMBL/GenBank/DDBJ whole genome shotgun (WGS) entry which is preliminary data.</text>
</comment>
<dbReference type="Gene3D" id="3.40.50.150">
    <property type="entry name" value="Vaccinia Virus protein VP39"/>
    <property type="match status" value="1"/>
</dbReference>
<dbReference type="InterPro" id="IPR036388">
    <property type="entry name" value="WH-like_DNA-bd_sf"/>
</dbReference>
<evidence type="ECO:0000256" key="1">
    <source>
        <dbReference type="ARBA" id="ARBA00022603"/>
    </source>
</evidence>
<keyword evidence="3" id="KW-0949">S-adenosyl-L-methionine</keyword>
<keyword evidence="1" id="KW-0489">Methyltransferase</keyword>
<dbReference type="AlphaFoldDB" id="A0A9P4IMG9"/>
<gene>
    <name evidence="5" type="ORF">NA57DRAFT_35480</name>
</gene>
<evidence type="ECO:0000259" key="4">
    <source>
        <dbReference type="Pfam" id="PF00891"/>
    </source>
</evidence>
<accession>A0A9P4IMG9</accession>
<dbReference type="PANTHER" id="PTHR43712">
    <property type="entry name" value="PUTATIVE (AFU_ORTHOLOGUE AFUA_4G14580)-RELATED"/>
    <property type="match status" value="1"/>
</dbReference>
<feature type="domain" description="O-methyltransferase C-terminal" evidence="4">
    <location>
        <begin position="186"/>
        <end position="389"/>
    </location>
</feature>
<evidence type="ECO:0000313" key="6">
    <source>
        <dbReference type="Proteomes" id="UP000799772"/>
    </source>
</evidence>
<dbReference type="SUPFAM" id="SSF46785">
    <property type="entry name" value="Winged helix' DNA-binding domain"/>
    <property type="match status" value="1"/>
</dbReference>
<keyword evidence="2" id="KW-0808">Transferase</keyword>
<evidence type="ECO:0000313" key="5">
    <source>
        <dbReference type="EMBL" id="KAF2102109.1"/>
    </source>
</evidence>
<dbReference type="Pfam" id="PF00891">
    <property type="entry name" value="Methyltransf_2"/>
    <property type="match status" value="1"/>
</dbReference>
<organism evidence="5 6">
    <name type="scientific">Rhizodiscina lignyota</name>
    <dbReference type="NCBI Taxonomy" id="1504668"/>
    <lineage>
        <taxon>Eukaryota</taxon>
        <taxon>Fungi</taxon>
        <taxon>Dikarya</taxon>
        <taxon>Ascomycota</taxon>
        <taxon>Pezizomycotina</taxon>
        <taxon>Dothideomycetes</taxon>
        <taxon>Pleosporomycetidae</taxon>
        <taxon>Aulographales</taxon>
        <taxon>Rhizodiscinaceae</taxon>
        <taxon>Rhizodiscina</taxon>
    </lineage>
</organism>
<dbReference type="GO" id="GO:0008171">
    <property type="term" value="F:O-methyltransferase activity"/>
    <property type="evidence" value="ECO:0007669"/>
    <property type="project" value="InterPro"/>
</dbReference>
<dbReference type="PROSITE" id="PS51683">
    <property type="entry name" value="SAM_OMT_II"/>
    <property type="match status" value="1"/>
</dbReference>
<evidence type="ECO:0000256" key="3">
    <source>
        <dbReference type="ARBA" id="ARBA00022691"/>
    </source>
</evidence>
<dbReference type="InterPro" id="IPR036390">
    <property type="entry name" value="WH_DNA-bd_sf"/>
</dbReference>